<protein>
    <submittedName>
        <fullName evidence="1">Uncharacterized protein</fullName>
    </submittedName>
</protein>
<name>A0A074KSP3_9BACT</name>
<organism evidence="1 2">
    <name type="scientific">Anditalea andensis</name>
    <dbReference type="NCBI Taxonomy" id="1048983"/>
    <lineage>
        <taxon>Bacteria</taxon>
        <taxon>Pseudomonadati</taxon>
        <taxon>Bacteroidota</taxon>
        <taxon>Cytophagia</taxon>
        <taxon>Cytophagales</taxon>
        <taxon>Cytophagaceae</taxon>
        <taxon>Anditalea</taxon>
    </lineage>
</organism>
<comment type="caution">
    <text evidence="1">The sequence shown here is derived from an EMBL/GenBank/DDBJ whole genome shotgun (WGS) entry which is preliminary data.</text>
</comment>
<evidence type="ECO:0000313" key="2">
    <source>
        <dbReference type="Proteomes" id="UP000027821"/>
    </source>
</evidence>
<dbReference type="OrthoDB" id="839566at2"/>
<reference evidence="1 2" key="1">
    <citation type="submission" date="2014-04" db="EMBL/GenBank/DDBJ databases">
        <title>Characterization and application of a salt tolerant electro-active bacterium.</title>
        <authorList>
            <person name="Yang L."/>
            <person name="Wei S."/>
            <person name="Tay Q.X.M."/>
        </authorList>
    </citation>
    <scope>NUCLEOTIDE SEQUENCE [LARGE SCALE GENOMIC DNA]</scope>
    <source>
        <strain evidence="1 2">LY1</strain>
    </source>
</reference>
<dbReference type="Proteomes" id="UP000027821">
    <property type="component" value="Unassembled WGS sequence"/>
</dbReference>
<dbReference type="EMBL" id="JMIH01000034">
    <property type="protein sequence ID" value="KEO71944.1"/>
    <property type="molecule type" value="Genomic_DNA"/>
</dbReference>
<evidence type="ECO:0000313" key="1">
    <source>
        <dbReference type="EMBL" id="KEO71944.1"/>
    </source>
</evidence>
<sequence length="121" mass="13462">MQGKQHKIMLSVKNVFTHLLAVFLLALSLADHDEKVFVGKDYQSAAVEALDYDFVDFPTSVSRHNMPAFSKVQREAILPLAVVFKLEISNIIPTLKLPIQLYGIPLTILTVLELIVCSNAP</sequence>
<accession>A0A074KSP3</accession>
<dbReference type="STRING" id="1048983.EL17_20730"/>
<gene>
    <name evidence="1" type="ORF">EL17_20730</name>
</gene>
<keyword evidence="2" id="KW-1185">Reference proteome</keyword>
<dbReference type="AlphaFoldDB" id="A0A074KSP3"/>
<proteinExistence type="predicted"/>